<dbReference type="PANTHER" id="PTHR36307">
    <property type="entry name" value="FLAGELLA BASAL BODY P-RING FORMATION PROTEIN FLGA"/>
    <property type="match status" value="1"/>
</dbReference>
<evidence type="ECO:0000256" key="7">
    <source>
        <dbReference type="RuleBase" id="RU362063"/>
    </source>
</evidence>
<dbReference type="InterPro" id="IPR039246">
    <property type="entry name" value="Flagellar_FlgA"/>
</dbReference>
<keyword evidence="9" id="KW-0969">Cilium</keyword>
<reference evidence="9 10" key="1">
    <citation type="submission" date="2020-08" db="EMBL/GenBank/DDBJ databases">
        <title>Genomic Encyclopedia of Type Strains, Phase IV (KMG-IV): sequencing the most valuable type-strain genomes for metagenomic binning, comparative biology and taxonomic classification.</title>
        <authorList>
            <person name="Goeker M."/>
        </authorList>
    </citation>
    <scope>NUCLEOTIDE SEQUENCE [LARGE SCALE GENOMIC DNA]</scope>
    <source>
        <strain evidence="9 10">DSM 22368</strain>
    </source>
</reference>
<feature type="chain" id="PRO_5031600954" description="Flagella basal body P-ring formation protein FlgA" evidence="7">
    <location>
        <begin position="24"/>
        <end position="236"/>
    </location>
</feature>
<evidence type="ECO:0000256" key="5">
    <source>
        <dbReference type="ARBA" id="ARBA00022764"/>
    </source>
</evidence>
<evidence type="ECO:0000256" key="6">
    <source>
        <dbReference type="ARBA" id="ARBA00025643"/>
    </source>
</evidence>
<feature type="domain" description="SAF" evidence="8">
    <location>
        <begin position="113"/>
        <end position="173"/>
    </location>
</feature>
<proteinExistence type="inferred from homology"/>
<organism evidence="9 10">
    <name type="scientific">Pseudoteredinibacter isoporae</name>
    <dbReference type="NCBI Taxonomy" id="570281"/>
    <lineage>
        <taxon>Bacteria</taxon>
        <taxon>Pseudomonadati</taxon>
        <taxon>Pseudomonadota</taxon>
        <taxon>Gammaproteobacteria</taxon>
        <taxon>Cellvibrionales</taxon>
        <taxon>Cellvibrionaceae</taxon>
        <taxon>Pseudoteredinibacter</taxon>
    </lineage>
</organism>
<comment type="function">
    <text evidence="6 7">Involved in the assembly process of the P-ring formation. It may associate with FlgF on the rod constituting a structure essential for the P-ring assembly or may act as a modulator protein for the P-ring assembly.</text>
</comment>
<dbReference type="InterPro" id="IPR013974">
    <property type="entry name" value="SAF"/>
</dbReference>
<gene>
    <name evidence="9" type="ORF">HNR48_003804</name>
</gene>
<dbReference type="GO" id="GO:0044780">
    <property type="term" value="P:bacterial-type flagellum assembly"/>
    <property type="evidence" value="ECO:0007669"/>
    <property type="project" value="InterPro"/>
</dbReference>
<evidence type="ECO:0000313" key="9">
    <source>
        <dbReference type="EMBL" id="MBB6523502.1"/>
    </source>
</evidence>
<dbReference type="EMBL" id="JACHHT010000003">
    <property type="protein sequence ID" value="MBB6523502.1"/>
    <property type="molecule type" value="Genomic_DNA"/>
</dbReference>
<dbReference type="FunCoup" id="A0A7X0MZT6">
    <property type="interactions" value="35"/>
</dbReference>
<feature type="signal peptide" evidence="7">
    <location>
        <begin position="1"/>
        <end position="23"/>
    </location>
</feature>
<dbReference type="RefSeq" id="WP_166847667.1">
    <property type="nucleotide sequence ID" value="NZ_JAAONY010000003.1"/>
</dbReference>
<keyword evidence="5 7" id="KW-0574">Periplasm</keyword>
<protein>
    <recommendedName>
        <fullName evidence="3 7">Flagella basal body P-ring formation protein FlgA</fullName>
    </recommendedName>
</protein>
<evidence type="ECO:0000256" key="4">
    <source>
        <dbReference type="ARBA" id="ARBA00022729"/>
    </source>
</evidence>
<comment type="similarity">
    <text evidence="2 7">Belongs to the FlgA family.</text>
</comment>
<sequence>MTFRQLLYPFALGSTLLFSGLTAAQPDYNSVLKQETEHYLKKQYTELLQRGYERVDVRVNAVDRRLRLTPCSAPLNFEQSNPSTLRNQASVRVSCSAPKPWAIFISARISAYAKILVAAQPLVRGQILEKDDIIRQSKAVSPNHTLLQEHQLIGQQLKRALPQGEAIRANFLTPPRVIRRGDNLILAARLGSASVSTSATALADGKVGEQIRVKNNRSEQIVKARVVAPGRVEVVL</sequence>
<keyword evidence="10" id="KW-1185">Reference proteome</keyword>
<dbReference type="Pfam" id="PF13144">
    <property type="entry name" value="ChapFlgA"/>
    <property type="match status" value="1"/>
</dbReference>
<dbReference type="SMART" id="SM00858">
    <property type="entry name" value="SAF"/>
    <property type="match status" value="1"/>
</dbReference>
<evidence type="ECO:0000256" key="3">
    <source>
        <dbReference type="ARBA" id="ARBA00014754"/>
    </source>
</evidence>
<dbReference type="Gene3D" id="2.30.30.760">
    <property type="match status" value="1"/>
</dbReference>
<evidence type="ECO:0000313" key="10">
    <source>
        <dbReference type="Proteomes" id="UP000528457"/>
    </source>
</evidence>
<keyword evidence="4 7" id="KW-0732">Signal</keyword>
<name>A0A7X0MZT6_9GAMM</name>
<comment type="subcellular location">
    <subcellularLocation>
        <location evidence="1 7">Periplasm</location>
    </subcellularLocation>
</comment>
<evidence type="ECO:0000256" key="1">
    <source>
        <dbReference type="ARBA" id="ARBA00004418"/>
    </source>
</evidence>
<accession>A0A7X0MZT6</accession>
<keyword evidence="9" id="KW-0966">Cell projection</keyword>
<evidence type="ECO:0000256" key="2">
    <source>
        <dbReference type="ARBA" id="ARBA00010474"/>
    </source>
</evidence>
<dbReference type="GO" id="GO:0042597">
    <property type="term" value="C:periplasmic space"/>
    <property type="evidence" value="ECO:0007669"/>
    <property type="project" value="UniProtKB-SubCell"/>
</dbReference>
<dbReference type="NCBIfam" id="TIGR03170">
    <property type="entry name" value="flgA_cterm"/>
    <property type="match status" value="1"/>
</dbReference>
<dbReference type="AlphaFoldDB" id="A0A7X0MZT6"/>
<dbReference type="InterPro" id="IPR041231">
    <property type="entry name" value="FlgA_N"/>
</dbReference>
<keyword evidence="7" id="KW-1005">Bacterial flagellum biogenesis</keyword>
<keyword evidence="9" id="KW-0282">Flagellum</keyword>
<evidence type="ECO:0000259" key="8">
    <source>
        <dbReference type="SMART" id="SM00858"/>
    </source>
</evidence>
<comment type="caution">
    <text evidence="9">The sequence shown here is derived from an EMBL/GenBank/DDBJ whole genome shotgun (WGS) entry which is preliminary data.</text>
</comment>
<dbReference type="InterPro" id="IPR017585">
    <property type="entry name" value="SAF_FlgA"/>
</dbReference>
<dbReference type="Gene3D" id="3.90.1210.10">
    <property type="entry name" value="Antifreeze-like/N-acetylneuraminic acid synthase C-terminal domain"/>
    <property type="match status" value="1"/>
</dbReference>
<dbReference type="PANTHER" id="PTHR36307:SF1">
    <property type="entry name" value="FLAGELLA BASAL BODY P-RING FORMATION PROTEIN FLGA"/>
    <property type="match status" value="1"/>
</dbReference>
<dbReference type="InParanoid" id="A0A7X0MZT6"/>
<dbReference type="CDD" id="cd11614">
    <property type="entry name" value="SAF_CpaB_FlgA_like"/>
    <property type="match status" value="1"/>
</dbReference>
<dbReference type="Proteomes" id="UP000528457">
    <property type="component" value="Unassembled WGS sequence"/>
</dbReference>
<dbReference type="Pfam" id="PF17656">
    <property type="entry name" value="ChapFlgA_N"/>
    <property type="match status" value="1"/>
</dbReference>